<feature type="region of interest" description="Disordered" evidence="5">
    <location>
        <begin position="1"/>
        <end position="20"/>
    </location>
</feature>
<keyword evidence="1" id="KW-0479">Metal-binding</keyword>
<evidence type="ECO:0000256" key="5">
    <source>
        <dbReference type="SAM" id="MobiDB-lite"/>
    </source>
</evidence>
<evidence type="ECO:0000256" key="2">
    <source>
        <dbReference type="ARBA" id="ARBA00022771"/>
    </source>
</evidence>
<reference evidence="7" key="1">
    <citation type="submission" date="2021-01" db="EMBL/GenBank/DDBJ databases">
        <authorList>
            <person name="Corre E."/>
            <person name="Pelletier E."/>
            <person name="Niang G."/>
            <person name="Scheremetjew M."/>
            <person name="Finn R."/>
            <person name="Kale V."/>
            <person name="Holt S."/>
            <person name="Cochrane G."/>
            <person name="Meng A."/>
            <person name="Brown T."/>
            <person name="Cohen L."/>
        </authorList>
    </citation>
    <scope>NUCLEOTIDE SEQUENCE</scope>
    <source>
        <strain evidence="7">CCMP1756</strain>
    </source>
</reference>
<name>A0A7S4A4L9_9STRA</name>
<keyword evidence="3" id="KW-0862">Zinc</keyword>
<reference evidence="8" key="2">
    <citation type="submission" date="2021-11" db="EMBL/GenBank/DDBJ databases">
        <authorList>
            <consortium name="Genoscope - CEA"/>
            <person name="William W."/>
        </authorList>
    </citation>
    <scope>NUCLEOTIDE SEQUENCE</scope>
</reference>
<dbReference type="SUPFAM" id="SSF144232">
    <property type="entry name" value="HIT/MYND zinc finger-like"/>
    <property type="match status" value="1"/>
</dbReference>
<gene>
    <name evidence="7" type="ORF">PCAL00307_LOCUS18952</name>
    <name evidence="8" type="ORF">PECAL_2P23850</name>
</gene>
<proteinExistence type="predicted"/>
<sequence length="267" mass="30052">MASTPNDKSEAEQAEELTAKMQKLTPNVDGALQDTTWTWEDDLLYALPARTARKCARRDCPKTEPLEPPEDTAKRFAACAKCQTARYCSRECQIQDWKKGGRHKRMCPQLIAFKNFDRDQKRRAVIVGCLGKVRLYVFPFYVGKRAKVGDGFLFLQCPAPLEDFFFDTDVTRYGEPQKRAVVASYVTPKEFDDELVAADFELALARRGVLEAVGQADDSKAAVLCKFRCGFVCAFVTKIVPDVRVCAALCADYEEMATLRLNIDDDS</sequence>
<dbReference type="InterPro" id="IPR002893">
    <property type="entry name" value="Znf_MYND"/>
</dbReference>
<evidence type="ECO:0000313" key="7">
    <source>
        <dbReference type="EMBL" id="CAE0703505.1"/>
    </source>
</evidence>
<dbReference type="PROSITE" id="PS50865">
    <property type="entry name" value="ZF_MYND_2"/>
    <property type="match status" value="1"/>
</dbReference>
<protein>
    <recommendedName>
        <fullName evidence="6">MYND-type domain-containing protein</fullName>
    </recommendedName>
</protein>
<dbReference type="Gene3D" id="6.10.140.2220">
    <property type="match status" value="1"/>
</dbReference>
<accession>A0A7S4A4L9</accession>
<dbReference type="EMBL" id="HBIW01021960">
    <property type="protein sequence ID" value="CAE0703505.1"/>
    <property type="molecule type" value="Transcribed_RNA"/>
</dbReference>
<organism evidence="7">
    <name type="scientific">Pelagomonas calceolata</name>
    <dbReference type="NCBI Taxonomy" id="35677"/>
    <lineage>
        <taxon>Eukaryota</taxon>
        <taxon>Sar</taxon>
        <taxon>Stramenopiles</taxon>
        <taxon>Ochrophyta</taxon>
        <taxon>Pelagophyceae</taxon>
        <taxon>Pelagomonadales</taxon>
        <taxon>Pelagomonadaceae</taxon>
        <taxon>Pelagomonas</taxon>
    </lineage>
</organism>
<evidence type="ECO:0000313" key="9">
    <source>
        <dbReference type="Proteomes" id="UP000789595"/>
    </source>
</evidence>
<evidence type="ECO:0000256" key="1">
    <source>
        <dbReference type="ARBA" id="ARBA00022723"/>
    </source>
</evidence>
<dbReference type="Proteomes" id="UP000789595">
    <property type="component" value="Unassembled WGS sequence"/>
</dbReference>
<dbReference type="Pfam" id="PF01753">
    <property type="entry name" value="zf-MYND"/>
    <property type="match status" value="1"/>
</dbReference>
<dbReference type="OrthoDB" id="3056838at2759"/>
<dbReference type="EMBL" id="CAKKNE010000002">
    <property type="protein sequence ID" value="CAH0369268.1"/>
    <property type="molecule type" value="Genomic_DNA"/>
</dbReference>
<keyword evidence="9" id="KW-1185">Reference proteome</keyword>
<evidence type="ECO:0000313" key="8">
    <source>
        <dbReference type="EMBL" id="CAH0369268.1"/>
    </source>
</evidence>
<dbReference type="AlphaFoldDB" id="A0A7S4A4L9"/>
<keyword evidence="2 4" id="KW-0863">Zinc-finger</keyword>
<dbReference type="GO" id="GO:0008270">
    <property type="term" value="F:zinc ion binding"/>
    <property type="evidence" value="ECO:0007669"/>
    <property type="project" value="UniProtKB-KW"/>
</dbReference>
<evidence type="ECO:0000256" key="4">
    <source>
        <dbReference type="PROSITE-ProRule" id="PRU00134"/>
    </source>
</evidence>
<evidence type="ECO:0000256" key="3">
    <source>
        <dbReference type="ARBA" id="ARBA00022833"/>
    </source>
</evidence>
<feature type="domain" description="MYND-type" evidence="6">
    <location>
        <begin position="57"/>
        <end position="107"/>
    </location>
</feature>
<evidence type="ECO:0000259" key="6">
    <source>
        <dbReference type="PROSITE" id="PS50865"/>
    </source>
</evidence>